<reference evidence="1 2" key="1">
    <citation type="submission" date="2024-09" db="EMBL/GenBank/DDBJ databases">
        <title>Genome sequencing and assembly of Phytophthora oleae, isolate VK10A, causative agent of rot of olive drupes.</title>
        <authorList>
            <person name="Conti Taguali S."/>
            <person name="Riolo M."/>
            <person name="La Spada F."/>
            <person name="Cacciola S.O."/>
            <person name="Dionisio G."/>
        </authorList>
    </citation>
    <scope>NUCLEOTIDE SEQUENCE [LARGE SCALE GENOMIC DNA]</scope>
    <source>
        <strain evidence="1 2">VK10A</strain>
    </source>
</reference>
<keyword evidence="2" id="KW-1185">Reference proteome</keyword>
<protein>
    <recommendedName>
        <fullName evidence="3">PiggyBac transposable element-derived protein domain-containing protein</fullName>
    </recommendedName>
</protein>
<organism evidence="1 2">
    <name type="scientific">Phytophthora oleae</name>
    <dbReference type="NCBI Taxonomy" id="2107226"/>
    <lineage>
        <taxon>Eukaryota</taxon>
        <taxon>Sar</taxon>
        <taxon>Stramenopiles</taxon>
        <taxon>Oomycota</taxon>
        <taxon>Peronosporomycetes</taxon>
        <taxon>Peronosporales</taxon>
        <taxon>Peronosporaceae</taxon>
        <taxon>Phytophthora</taxon>
    </lineage>
</organism>
<name>A0ABD3FNP6_9STRA</name>
<dbReference type="EMBL" id="JBIMZQ010000014">
    <property type="protein sequence ID" value="KAL3667492.1"/>
    <property type="molecule type" value="Genomic_DNA"/>
</dbReference>
<proteinExistence type="predicted"/>
<gene>
    <name evidence="1" type="ORF">V7S43_007713</name>
</gene>
<comment type="caution">
    <text evidence="1">The sequence shown here is derived from an EMBL/GenBank/DDBJ whole genome shotgun (WGS) entry which is preliminary data.</text>
</comment>
<evidence type="ECO:0008006" key="3">
    <source>
        <dbReference type="Google" id="ProtNLM"/>
    </source>
</evidence>
<sequence>MWWFPDDSMHLFKPLSEWTQVERSNAGITHTRSWYSVAKLLGEEFAVFADVMGEPDKGRWKKDVLPVLQSYYALYYGGANGSGNDHTFAIAMIASFIRKDRRIRTNSACPAKELPEYSARL</sequence>
<dbReference type="Proteomes" id="UP001632037">
    <property type="component" value="Unassembled WGS sequence"/>
</dbReference>
<evidence type="ECO:0000313" key="2">
    <source>
        <dbReference type="Proteomes" id="UP001632037"/>
    </source>
</evidence>
<dbReference type="AlphaFoldDB" id="A0ABD3FNP6"/>
<accession>A0ABD3FNP6</accession>
<evidence type="ECO:0000313" key="1">
    <source>
        <dbReference type="EMBL" id="KAL3667492.1"/>
    </source>
</evidence>